<dbReference type="RefSeq" id="WP_013282620.1">
    <property type="nucleotide sequence ID" value="NC_014389.1"/>
</dbReference>
<dbReference type="EMBL" id="CP001812">
    <property type="protein sequence ID" value="ADL35970.1"/>
    <property type="molecule type" value="Genomic_DNA"/>
</dbReference>
<accession>E0S3I8</accession>
<evidence type="ECO:0000313" key="2">
    <source>
        <dbReference type="Proteomes" id="UP000001299"/>
    </source>
</evidence>
<keyword evidence="2" id="KW-1185">Reference proteome</keyword>
<dbReference type="KEGG" id="bpb:bpr_II030"/>
<keyword evidence="1" id="KW-0614">Plasmid</keyword>
<dbReference type="AlphaFoldDB" id="E0S3I8"/>
<dbReference type="Proteomes" id="UP000001299">
    <property type="component" value="Plasmid pCY360"/>
</dbReference>
<proteinExistence type="predicted"/>
<organism evidence="1 2">
    <name type="scientific">Butyrivibrio proteoclasticus (strain ATCC 51982 / DSM 14932 / B316)</name>
    <name type="common">Clostridium proteoclasticum</name>
    <dbReference type="NCBI Taxonomy" id="515622"/>
    <lineage>
        <taxon>Bacteria</taxon>
        <taxon>Bacillati</taxon>
        <taxon>Bacillota</taxon>
        <taxon>Clostridia</taxon>
        <taxon>Lachnospirales</taxon>
        <taxon>Lachnospiraceae</taxon>
        <taxon>Butyrivibrio</taxon>
    </lineage>
</organism>
<sequence length="125" mass="14244">MVKDWVVTFLNEDTNKVGCDVFSEEDVTGAIHAFKECYRHAQYKILSCVLKDGSYVAPVKVRDLIPLIHDTKGLVVGTVDGFRVRSTNKLPFYESQEQFLEGYLKDEVDHIYPTEEGVLEITVKD</sequence>
<protein>
    <submittedName>
        <fullName evidence="1">Uncharacterized protein</fullName>
    </submittedName>
</protein>
<evidence type="ECO:0000313" key="1">
    <source>
        <dbReference type="EMBL" id="ADL35970.1"/>
    </source>
</evidence>
<geneLocation type="plasmid" evidence="1 2">
    <name>pCY360</name>
</geneLocation>
<reference evidence="1 2" key="1">
    <citation type="journal article" date="2010" name="PLoS ONE">
        <title>The glycobiome of the rumen bacterium Butyrivibrio proteoclasticus B316(T) highlights adaptation to a polysaccharide-rich environment.</title>
        <authorList>
            <person name="Kelly W.J."/>
            <person name="Leahy S.C."/>
            <person name="Altermann E."/>
            <person name="Yeoman C.J."/>
            <person name="Dunne J.C."/>
            <person name="Kong Z."/>
            <person name="Pacheco D.M."/>
            <person name="Li D."/>
            <person name="Noel S.J."/>
            <person name="Moon C.D."/>
            <person name="Cookson A.L."/>
            <person name="Attwood G.T."/>
        </authorList>
    </citation>
    <scope>NUCLEOTIDE SEQUENCE [LARGE SCALE GENOMIC DNA]</scope>
    <source>
        <strain evidence="2">ATCC 51982 / DSM 14932 / B316</strain>
        <plasmid evidence="2">Plasmid pCY360</plasmid>
    </source>
</reference>
<dbReference type="HOGENOM" id="CLU_1988495_0_0_9"/>
<gene>
    <name evidence="1" type="ordered locus">bpr_II030</name>
</gene>
<name>E0S3I8_BUTPB</name>